<feature type="chain" id="PRO_5044597850" evidence="1">
    <location>
        <begin position="23"/>
        <end position="228"/>
    </location>
</feature>
<keyword evidence="1" id="KW-0732">Signal</keyword>
<dbReference type="GeneID" id="103513591"/>
<feature type="signal peptide" evidence="1">
    <location>
        <begin position="1"/>
        <end position="22"/>
    </location>
</feature>
<sequence>MAFHIQALVLLSVAFLCDYCFSQDQKGDPLRAENRKNFCLLDQDYFFNIRQNESGIILKIGNTLFHPDTERYLTCKLRHLLIYGMKKMAVHANYTDDKLDEFYLRNRNQVKKKMCDIFLKIYNDFTFQGVIETKKFIQERTFSGRDYNAMRNGKEIKNFWKLDDDFEEKTHQIRMSLRKTLTNLLVYFEKCYYYYYYRRKSLALRAYQWHHPFFDDGRIDYFQFEMPE</sequence>
<protein>
    <submittedName>
        <fullName evidence="3">Uncharacterized protein LOC103513591 isoform X1</fullName>
    </submittedName>
    <submittedName>
        <fullName evidence="4">Uncharacterized protein LOC103513591 isoform X3</fullName>
    </submittedName>
</protein>
<dbReference type="AlphaFoldDB" id="A0A3Q0J239"/>
<reference evidence="3 4" key="1">
    <citation type="submission" date="2025-04" db="UniProtKB">
        <authorList>
            <consortium name="RefSeq"/>
        </authorList>
    </citation>
    <scope>IDENTIFICATION</scope>
</reference>
<evidence type="ECO:0000313" key="4">
    <source>
        <dbReference type="RefSeq" id="XP_026682539.1"/>
    </source>
</evidence>
<accession>A0A3Q0J239</accession>
<evidence type="ECO:0000313" key="3">
    <source>
        <dbReference type="RefSeq" id="XP_026682538.1"/>
    </source>
</evidence>
<dbReference type="RefSeq" id="XP_026682538.1">
    <property type="nucleotide sequence ID" value="XM_026826737.1"/>
</dbReference>
<proteinExistence type="predicted"/>
<evidence type="ECO:0000313" key="2">
    <source>
        <dbReference type="Proteomes" id="UP000079169"/>
    </source>
</evidence>
<dbReference type="RefSeq" id="XP_026682539.1">
    <property type="nucleotide sequence ID" value="XM_026826738.1"/>
</dbReference>
<dbReference type="Proteomes" id="UP000079169">
    <property type="component" value="Unplaced"/>
</dbReference>
<gene>
    <name evidence="3 4" type="primary">LOC103513591</name>
</gene>
<evidence type="ECO:0000256" key="1">
    <source>
        <dbReference type="SAM" id="SignalP"/>
    </source>
</evidence>
<keyword evidence="2" id="KW-1185">Reference proteome</keyword>
<name>A0A3Q0J239_DIACI</name>
<organism evidence="2 4">
    <name type="scientific">Diaphorina citri</name>
    <name type="common">Asian citrus psyllid</name>
    <dbReference type="NCBI Taxonomy" id="121845"/>
    <lineage>
        <taxon>Eukaryota</taxon>
        <taxon>Metazoa</taxon>
        <taxon>Ecdysozoa</taxon>
        <taxon>Arthropoda</taxon>
        <taxon>Hexapoda</taxon>
        <taxon>Insecta</taxon>
        <taxon>Pterygota</taxon>
        <taxon>Neoptera</taxon>
        <taxon>Paraneoptera</taxon>
        <taxon>Hemiptera</taxon>
        <taxon>Sternorrhyncha</taxon>
        <taxon>Psylloidea</taxon>
        <taxon>Psyllidae</taxon>
        <taxon>Diaphorininae</taxon>
        <taxon>Diaphorina</taxon>
    </lineage>
</organism>